<dbReference type="EMBL" id="BKCJ011322761">
    <property type="protein sequence ID" value="GFD20525.1"/>
    <property type="molecule type" value="Genomic_DNA"/>
</dbReference>
<reference evidence="2" key="1">
    <citation type="journal article" date="2019" name="Sci. Rep.">
        <title>Draft genome of Tanacetum cinerariifolium, the natural source of mosquito coil.</title>
        <authorList>
            <person name="Yamashiro T."/>
            <person name="Shiraishi A."/>
            <person name="Satake H."/>
            <person name="Nakayama K."/>
        </authorList>
    </citation>
    <scope>NUCLEOTIDE SEQUENCE</scope>
</reference>
<comment type="caution">
    <text evidence="2">The sequence shown here is derived from an EMBL/GenBank/DDBJ whole genome shotgun (WGS) entry which is preliminary data.</text>
</comment>
<evidence type="ECO:0000256" key="1">
    <source>
        <dbReference type="SAM" id="MobiDB-lite"/>
    </source>
</evidence>
<evidence type="ECO:0008006" key="3">
    <source>
        <dbReference type="Google" id="ProtNLM"/>
    </source>
</evidence>
<sequence>SSAKNLLPIPSEYEVTSNDESEFDVPDKDESYLVFTTFSNPLFDDNNDFTSSDDESLPEEEIPIEEFKVCSNPLFDDDEINSDELDPHCFNAESNFVESLSNRDTLIDSSSKFDFLKEFSGAFMPTSIVDEERIRREHA</sequence>
<organism evidence="2">
    <name type="scientific">Tanacetum cinerariifolium</name>
    <name type="common">Dalmatian daisy</name>
    <name type="synonym">Chrysanthemum cinerariifolium</name>
    <dbReference type="NCBI Taxonomy" id="118510"/>
    <lineage>
        <taxon>Eukaryota</taxon>
        <taxon>Viridiplantae</taxon>
        <taxon>Streptophyta</taxon>
        <taxon>Embryophyta</taxon>
        <taxon>Tracheophyta</taxon>
        <taxon>Spermatophyta</taxon>
        <taxon>Magnoliopsida</taxon>
        <taxon>eudicotyledons</taxon>
        <taxon>Gunneridae</taxon>
        <taxon>Pentapetalae</taxon>
        <taxon>asterids</taxon>
        <taxon>campanulids</taxon>
        <taxon>Asterales</taxon>
        <taxon>Asteraceae</taxon>
        <taxon>Asteroideae</taxon>
        <taxon>Anthemideae</taxon>
        <taxon>Anthemidinae</taxon>
        <taxon>Tanacetum</taxon>
    </lineage>
</organism>
<evidence type="ECO:0000313" key="2">
    <source>
        <dbReference type="EMBL" id="GFD20525.1"/>
    </source>
</evidence>
<dbReference type="AlphaFoldDB" id="A0A699UBG5"/>
<proteinExistence type="predicted"/>
<name>A0A699UBG5_TANCI</name>
<gene>
    <name evidence="2" type="ORF">Tci_892494</name>
</gene>
<feature type="non-terminal residue" evidence="2">
    <location>
        <position position="1"/>
    </location>
</feature>
<feature type="region of interest" description="Disordered" evidence="1">
    <location>
        <begin position="1"/>
        <end position="25"/>
    </location>
</feature>
<protein>
    <recommendedName>
        <fullName evidence="3">Reverse transcriptase domain-containing protein</fullName>
    </recommendedName>
</protein>
<accession>A0A699UBG5</accession>